<name>A0A0A8Y5P2_ARUDO</name>
<reference evidence="1" key="2">
    <citation type="journal article" date="2015" name="Data Brief">
        <title>Shoot transcriptome of the giant reed, Arundo donax.</title>
        <authorList>
            <person name="Barrero R.A."/>
            <person name="Guerrero F.D."/>
            <person name="Moolhuijzen P."/>
            <person name="Goolsby J.A."/>
            <person name="Tidwell J."/>
            <person name="Bellgard S.E."/>
            <person name="Bellgard M.I."/>
        </authorList>
    </citation>
    <scope>NUCLEOTIDE SEQUENCE</scope>
    <source>
        <tissue evidence="1">Shoot tissue taken approximately 20 cm above the soil surface</tissue>
    </source>
</reference>
<protein>
    <submittedName>
        <fullName evidence="1">Uncharacterized protein</fullName>
    </submittedName>
</protein>
<dbReference type="AlphaFoldDB" id="A0A0A8Y5P2"/>
<proteinExistence type="predicted"/>
<dbReference type="EMBL" id="GBRH01278603">
    <property type="protein sequence ID" value="JAD19292.1"/>
    <property type="molecule type" value="Transcribed_RNA"/>
</dbReference>
<organism evidence="1">
    <name type="scientific">Arundo donax</name>
    <name type="common">Giant reed</name>
    <name type="synonym">Donax arundinaceus</name>
    <dbReference type="NCBI Taxonomy" id="35708"/>
    <lineage>
        <taxon>Eukaryota</taxon>
        <taxon>Viridiplantae</taxon>
        <taxon>Streptophyta</taxon>
        <taxon>Embryophyta</taxon>
        <taxon>Tracheophyta</taxon>
        <taxon>Spermatophyta</taxon>
        <taxon>Magnoliopsida</taxon>
        <taxon>Liliopsida</taxon>
        <taxon>Poales</taxon>
        <taxon>Poaceae</taxon>
        <taxon>PACMAD clade</taxon>
        <taxon>Arundinoideae</taxon>
        <taxon>Arundineae</taxon>
        <taxon>Arundo</taxon>
    </lineage>
</organism>
<accession>A0A0A8Y5P2</accession>
<evidence type="ECO:0000313" key="1">
    <source>
        <dbReference type="EMBL" id="JAD19292.1"/>
    </source>
</evidence>
<reference evidence="1" key="1">
    <citation type="submission" date="2014-09" db="EMBL/GenBank/DDBJ databases">
        <authorList>
            <person name="Magalhaes I.L.F."/>
            <person name="Oliveira U."/>
            <person name="Santos F.R."/>
            <person name="Vidigal T.H.D.A."/>
            <person name="Brescovit A.D."/>
            <person name="Santos A.J."/>
        </authorList>
    </citation>
    <scope>NUCLEOTIDE SEQUENCE</scope>
    <source>
        <tissue evidence="1">Shoot tissue taken approximately 20 cm above the soil surface</tissue>
    </source>
</reference>
<sequence length="40" mass="4903">MHFNIWAVSDYWFLILRNTVEYSAQICIFDEDVFKLSQMK</sequence>